<feature type="region of interest" description="Disordered" evidence="1">
    <location>
        <begin position="24"/>
        <end position="78"/>
    </location>
</feature>
<protein>
    <recommendedName>
        <fullName evidence="5">Lipoprotein</fullName>
    </recommendedName>
</protein>
<feature type="compositionally biased region" description="Basic and acidic residues" evidence="1">
    <location>
        <begin position="40"/>
        <end position="50"/>
    </location>
</feature>
<proteinExistence type="predicted"/>
<evidence type="ECO:0000313" key="3">
    <source>
        <dbReference type="EMBL" id="MDG3003871.1"/>
    </source>
</evidence>
<keyword evidence="2" id="KW-0732">Signal</keyword>
<evidence type="ECO:0008006" key="5">
    <source>
        <dbReference type="Google" id="ProtNLM"/>
    </source>
</evidence>
<feature type="signal peptide" evidence="2">
    <location>
        <begin position="1"/>
        <end position="19"/>
    </location>
</feature>
<feature type="chain" id="PRO_5045918196" description="Lipoprotein" evidence="2">
    <location>
        <begin position="20"/>
        <end position="78"/>
    </location>
</feature>
<keyword evidence="4" id="KW-1185">Reference proteome</keyword>
<evidence type="ECO:0000256" key="2">
    <source>
        <dbReference type="SAM" id="SignalP"/>
    </source>
</evidence>
<evidence type="ECO:0000256" key="1">
    <source>
        <dbReference type="SAM" id="MobiDB-lite"/>
    </source>
</evidence>
<sequence>MRSLTRLFPAVVIGLFLFAAPGCEQSATPPSPAQEATRVSNEKAAMEKFHATNKSGKPTAAKPGEQPKDVAPTEAPKP</sequence>
<dbReference type="EMBL" id="JARRAG010000001">
    <property type="protein sequence ID" value="MDG3003871.1"/>
    <property type="molecule type" value="Genomic_DNA"/>
</dbReference>
<gene>
    <name evidence="3" type="ORF">PZE19_08815</name>
</gene>
<dbReference type="RefSeq" id="WP_277860216.1">
    <property type="nucleotide sequence ID" value="NZ_JARRAG010000001.1"/>
</dbReference>
<comment type="caution">
    <text evidence="3">The sequence shown here is derived from an EMBL/GenBank/DDBJ whole genome shotgun (WGS) entry which is preliminary data.</text>
</comment>
<accession>A0ABT6F8F8</accession>
<evidence type="ECO:0000313" key="4">
    <source>
        <dbReference type="Proteomes" id="UP001216907"/>
    </source>
</evidence>
<reference evidence="3 4" key="1">
    <citation type="submission" date="2023-03" db="EMBL/GenBank/DDBJ databases">
        <title>Paludisphaera mucosa sp. nov. a novel planctomycete from northern fen.</title>
        <authorList>
            <person name="Ivanova A."/>
        </authorList>
    </citation>
    <scope>NUCLEOTIDE SEQUENCE [LARGE SCALE GENOMIC DNA]</scope>
    <source>
        <strain evidence="3 4">Pla2</strain>
    </source>
</reference>
<dbReference type="Proteomes" id="UP001216907">
    <property type="component" value="Unassembled WGS sequence"/>
</dbReference>
<organism evidence="3 4">
    <name type="scientific">Paludisphaera mucosa</name>
    <dbReference type="NCBI Taxonomy" id="3030827"/>
    <lineage>
        <taxon>Bacteria</taxon>
        <taxon>Pseudomonadati</taxon>
        <taxon>Planctomycetota</taxon>
        <taxon>Planctomycetia</taxon>
        <taxon>Isosphaerales</taxon>
        <taxon>Isosphaeraceae</taxon>
        <taxon>Paludisphaera</taxon>
    </lineage>
</organism>
<name>A0ABT6F8F8_9BACT</name>